<organism evidence="2 3">
    <name type="scientific">Streptomyces olivaceoviridis</name>
    <name type="common">Streptomyces corchorusii</name>
    <dbReference type="NCBI Taxonomy" id="1921"/>
    <lineage>
        <taxon>Bacteria</taxon>
        <taxon>Bacillati</taxon>
        <taxon>Actinomycetota</taxon>
        <taxon>Actinomycetes</taxon>
        <taxon>Kitasatosporales</taxon>
        <taxon>Streptomycetaceae</taxon>
        <taxon>Streptomyces</taxon>
    </lineage>
</organism>
<accession>A0ABW7VQ31</accession>
<protein>
    <submittedName>
        <fullName evidence="2">Uncharacterized protein</fullName>
    </submittedName>
</protein>
<proteinExistence type="predicted"/>
<name>A0ABW7VQ31_STROI</name>
<comment type="caution">
    <text evidence="2">The sequence shown here is derived from an EMBL/GenBank/DDBJ whole genome shotgun (WGS) entry which is preliminary data.</text>
</comment>
<feature type="region of interest" description="Disordered" evidence="1">
    <location>
        <begin position="458"/>
        <end position="497"/>
    </location>
</feature>
<keyword evidence="3" id="KW-1185">Reference proteome</keyword>
<sequence>MDCEGRMTVIPAGDPGRVRYDTATASTVTSVGEHLHLVHSGSRPPVWLTRLAGRLGPTRPNEAFVVVGVSSVEGGAEGLGRLLAPVLEASRDARVRLLTLVMSEGAHEAGDSPSAARLISERWGMDVLATAGSALVTAAGSLFAPGHPGGPGGWWHFSPGTAARHVSVHLPVPDWEIAVRRVGRQALAGHIVEPVPAGLAVRPAGPVSPATHARLHAVPPQDGRPQLIITSPRTPATVLAVVMGTLPERVRGSLRLVSLAGQPMSRTAQEVSDLLGCEVGVALGAPVMNGRAVPEGVSAGDAAVDQYLLDEEGRPAWRPFALTLAHGPATSGGGRPARVTQWRVPAVLIAGTGPDALSLGRDWKAAVTPSGLWVGPRDAAPPLLATARPARADTVALDLGPWGSHRPLDASLWPALERLFGQLEPEVCVRAVVHVHGDLDARDGERLHGLTVRHGLRCADPVTSPRPEPAGRPGTGPEAASGSGRSRQRTPLPARSF</sequence>
<gene>
    <name evidence="2" type="ORF">ACH49L_39240</name>
</gene>
<dbReference type="RefSeq" id="WP_244218634.1">
    <property type="nucleotide sequence ID" value="NZ_JBIRUT010000025.1"/>
</dbReference>
<dbReference type="EMBL" id="JBIRWM010000027">
    <property type="protein sequence ID" value="MFI2161627.1"/>
    <property type="molecule type" value="Genomic_DNA"/>
</dbReference>
<evidence type="ECO:0000313" key="2">
    <source>
        <dbReference type="EMBL" id="MFI2161627.1"/>
    </source>
</evidence>
<dbReference type="Proteomes" id="UP001611397">
    <property type="component" value="Unassembled WGS sequence"/>
</dbReference>
<evidence type="ECO:0000313" key="3">
    <source>
        <dbReference type="Proteomes" id="UP001611397"/>
    </source>
</evidence>
<evidence type="ECO:0000256" key="1">
    <source>
        <dbReference type="SAM" id="MobiDB-lite"/>
    </source>
</evidence>
<reference evidence="2 3" key="1">
    <citation type="submission" date="2024-10" db="EMBL/GenBank/DDBJ databases">
        <title>The Natural Products Discovery Center: Release of the First 8490 Sequenced Strains for Exploring Actinobacteria Biosynthetic Diversity.</title>
        <authorList>
            <person name="Kalkreuter E."/>
            <person name="Kautsar S.A."/>
            <person name="Yang D."/>
            <person name="Bader C.D."/>
            <person name="Teijaro C.N."/>
            <person name="Fluegel L."/>
            <person name="Davis C.M."/>
            <person name="Simpson J.R."/>
            <person name="Lauterbach L."/>
            <person name="Steele A.D."/>
            <person name="Gui C."/>
            <person name="Meng S."/>
            <person name="Li G."/>
            <person name="Viehrig K."/>
            <person name="Ye F."/>
            <person name="Su P."/>
            <person name="Kiefer A.F."/>
            <person name="Nichols A."/>
            <person name="Cepeda A.J."/>
            <person name="Yan W."/>
            <person name="Fan B."/>
            <person name="Jiang Y."/>
            <person name="Adhikari A."/>
            <person name="Zheng C.-J."/>
            <person name="Schuster L."/>
            <person name="Cowan T.M."/>
            <person name="Smanski M.J."/>
            <person name="Chevrette M.G."/>
            <person name="De Carvalho L.P.S."/>
            <person name="Shen B."/>
        </authorList>
    </citation>
    <scope>NUCLEOTIDE SEQUENCE [LARGE SCALE GENOMIC DNA]</scope>
    <source>
        <strain evidence="2 3">NPDC020295</strain>
    </source>
</reference>